<organism evidence="1 2">
    <name type="scientific">Tessaracoccus antarcticus</name>
    <dbReference type="NCBI Taxonomy" id="2479848"/>
    <lineage>
        <taxon>Bacteria</taxon>
        <taxon>Bacillati</taxon>
        <taxon>Actinomycetota</taxon>
        <taxon>Actinomycetes</taxon>
        <taxon>Propionibacteriales</taxon>
        <taxon>Propionibacteriaceae</taxon>
        <taxon>Tessaracoccus</taxon>
    </lineage>
</organism>
<proteinExistence type="predicted"/>
<evidence type="ECO:0000313" key="2">
    <source>
        <dbReference type="Proteomes" id="UP000275256"/>
    </source>
</evidence>
<dbReference type="AlphaFoldDB" id="A0A3M0FZU0"/>
<gene>
    <name evidence="1" type="ORF">EAX62_13375</name>
</gene>
<evidence type="ECO:0000313" key="1">
    <source>
        <dbReference type="EMBL" id="RMB58200.1"/>
    </source>
</evidence>
<dbReference type="EMBL" id="REFW01000004">
    <property type="protein sequence ID" value="RMB58200.1"/>
    <property type="molecule type" value="Genomic_DNA"/>
</dbReference>
<comment type="caution">
    <text evidence="1">The sequence shown here is derived from an EMBL/GenBank/DDBJ whole genome shotgun (WGS) entry which is preliminary data.</text>
</comment>
<accession>A0A3M0FZU0</accession>
<name>A0A3M0FZU0_9ACTN</name>
<dbReference type="Proteomes" id="UP000275256">
    <property type="component" value="Unassembled WGS sequence"/>
</dbReference>
<keyword evidence="2" id="KW-1185">Reference proteome</keyword>
<protein>
    <submittedName>
        <fullName evidence="1">Uncharacterized protein</fullName>
    </submittedName>
</protein>
<reference evidence="1 2" key="1">
    <citation type="submission" date="2018-10" db="EMBL/GenBank/DDBJ databases">
        <title>Tessaracoccus antarcticuss sp. nov., isolated from sediment.</title>
        <authorList>
            <person name="Zhou L.Y."/>
            <person name="Du Z.J."/>
        </authorList>
    </citation>
    <scope>NUCLEOTIDE SEQUENCE [LARGE SCALE GENOMIC DNA]</scope>
    <source>
        <strain evidence="1 2">JDX10</strain>
    </source>
</reference>
<sequence>MAGASALGCLMMVAGCSQDSPIDAARDGLENLLLQEQSPVSRVVVSQDRVFVSLIRDGRATPWDVFPERVQRDAFDVVAPAMAVADFPVSDVLARAAHLVEDCTADTYEADATVASGTAILTRLGCGDEAPRVLLNNRQLNALPGDWSVETLRILWEELAELTTATRVESLFLEGEVAFVGLVPEPGTNAECRLLWRRDVADPANSLTECRGQRPPVEVFDLHRMTPERLAGTILGAKSELGLSYDAALDSVLVVSVNGEPSVQATHGDQQVTLPIR</sequence>